<dbReference type="Proteomes" id="UP000238954">
    <property type="component" value="Chromosome"/>
</dbReference>
<dbReference type="InterPro" id="IPR050491">
    <property type="entry name" value="AmpC-like"/>
</dbReference>
<reference evidence="3" key="1">
    <citation type="submission" date="2017-11" db="EMBL/GenBank/DDBJ databases">
        <title>The complete genome sequence of Sphingopyxis pomeranensis sp. nov. strain WS5A3p.</title>
        <authorList>
            <person name="Kaminski M.A."/>
        </authorList>
    </citation>
    <scope>NUCLEOTIDE SEQUENCE [LARGE SCALE GENOMIC DNA]</scope>
    <source>
        <strain evidence="3">WS5A3p</strain>
    </source>
</reference>
<dbReference type="SUPFAM" id="SSF56601">
    <property type="entry name" value="beta-lactamase/transpeptidase-like"/>
    <property type="match status" value="1"/>
</dbReference>
<dbReference type="PANTHER" id="PTHR46825:SF7">
    <property type="entry name" value="D-ALANYL-D-ALANINE CARBOXYPEPTIDASE"/>
    <property type="match status" value="1"/>
</dbReference>
<evidence type="ECO:0000259" key="1">
    <source>
        <dbReference type="Pfam" id="PF00144"/>
    </source>
</evidence>
<accession>A0A2S8BAX4</accession>
<organism evidence="2 3">
    <name type="scientific">Sphingopyxis lindanitolerans</name>
    <dbReference type="NCBI Taxonomy" id="2054227"/>
    <lineage>
        <taxon>Bacteria</taxon>
        <taxon>Pseudomonadati</taxon>
        <taxon>Pseudomonadota</taxon>
        <taxon>Alphaproteobacteria</taxon>
        <taxon>Sphingomonadales</taxon>
        <taxon>Sphingomonadaceae</taxon>
        <taxon>Sphingopyxis</taxon>
    </lineage>
</organism>
<dbReference type="InterPro" id="IPR012338">
    <property type="entry name" value="Beta-lactam/transpept-like"/>
</dbReference>
<dbReference type="Pfam" id="PF00144">
    <property type="entry name" value="Beta-lactamase"/>
    <property type="match status" value="1"/>
</dbReference>
<dbReference type="RefSeq" id="WP_105997455.1">
    <property type="nucleotide sequence ID" value="NZ_CM009578.1"/>
</dbReference>
<dbReference type="InterPro" id="IPR001466">
    <property type="entry name" value="Beta-lactam-related"/>
</dbReference>
<comment type="caution">
    <text evidence="2">The sequence shown here is derived from an EMBL/GenBank/DDBJ whole genome shotgun (WGS) entry which is preliminary data.</text>
</comment>
<dbReference type="PANTHER" id="PTHR46825">
    <property type="entry name" value="D-ALANYL-D-ALANINE-CARBOXYPEPTIDASE/ENDOPEPTIDASE AMPH"/>
    <property type="match status" value="1"/>
</dbReference>
<gene>
    <name evidence="2" type="ORF">CVO77_00805</name>
</gene>
<dbReference type="EMBL" id="PHFW01000001">
    <property type="protein sequence ID" value="PQM29498.1"/>
    <property type="molecule type" value="Genomic_DNA"/>
</dbReference>
<feature type="domain" description="Beta-lactamase-related" evidence="1">
    <location>
        <begin position="30"/>
        <end position="334"/>
    </location>
</feature>
<evidence type="ECO:0000313" key="3">
    <source>
        <dbReference type="Proteomes" id="UP000238954"/>
    </source>
</evidence>
<sequence length="384" mass="41867">MNQYLDFQLNSEFANDALRRCARVTEDLVETLGNLGALVSIDVDGIGRATFTAGHSNLEKTRSVQVGDVYQIGSQSKTITAMILFLMARDGLLDLDDPVRDYLDLPIDRRITVRHLLMNASGLGEFTMGMSTQRLDPRINFAPRDLVALAFPQGQIFEPGARFDYCNTGWVIAAMMIEAISGRSYGDMADARIVKPLGLMNSGFGGTIPAGEPMRGYMDLPFARDTIDTSECLSWAFGAGDGVCSADDILAIYQSLLRPDSALKISLDDLARETMKPDAAPYFPMSWGTEYGLGLERRAWAGSEVWGHPGSTGPCGTSTWIDSERRVAVTTAVTHHMKPGAIDGDLRYPRAQLFAMALSTGYALAHERDQSCPSDTALTIRTPS</sequence>
<keyword evidence="3" id="KW-1185">Reference proteome</keyword>
<dbReference type="Gene3D" id="3.40.710.10">
    <property type="entry name" value="DD-peptidase/beta-lactamase superfamily"/>
    <property type="match status" value="1"/>
</dbReference>
<proteinExistence type="predicted"/>
<evidence type="ECO:0000313" key="2">
    <source>
        <dbReference type="EMBL" id="PQM29498.1"/>
    </source>
</evidence>
<protein>
    <submittedName>
        <fullName evidence="2">Beta-lactamase</fullName>
    </submittedName>
</protein>
<name>A0A2S8BAX4_9SPHN</name>
<dbReference type="AlphaFoldDB" id="A0A2S8BAX4"/>
<dbReference type="OrthoDB" id="5705574at2"/>